<proteinExistence type="predicted"/>
<dbReference type="AlphaFoldDB" id="A0A2K1Q192"/>
<evidence type="ECO:0000256" key="1">
    <source>
        <dbReference type="SAM" id="MobiDB-lite"/>
    </source>
</evidence>
<accession>A0A2K1Q192</accession>
<sequence length="86" mass="9058">MSVVDPIESARALQMTINRLFKSDMGEVRLIIRGHGVLEAKTLYTLCKVGIQAALDDTLLEVEEDQGGGSQNGGMPGRGAEGSASP</sequence>
<reference evidence="2 3" key="1">
    <citation type="submission" date="2017-08" db="EMBL/GenBank/DDBJ databases">
        <title>Lysobacter sylvestris genome.</title>
        <authorList>
            <person name="Zhang D.-C."/>
            <person name="Albuquerque L."/>
            <person name="Franca L."/>
            <person name="Froufe H.J.C."/>
            <person name="Barroso C."/>
            <person name="Egas C."/>
            <person name="Da Costa M."/>
            <person name="Margesin R."/>
        </authorList>
    </citation>
    <scope>NUCLEOTIDE SEQUENCE [LARGE SCALE GENOMIC DNA]</scope>
    <source>
        <strain evidence="2 3">AM20-91</strain>
    </source>
</reference>
<organism evidence="2 3">
    <name type="scientific">Solilutibacter silvestris</name>
    <dbReference type="NCBI Taxonomy" id="1645665"/>
    <lineage>
        <taxon>Bacteria</taxon>
        <taxon>Pseudomonadati</taxon>
        <taxon>Pseudomonadota</taxon>
        <taxon>Gammaproteobacteria</taxon>
        <taxon>Lysobacterales</taxon>
        <taxon>Lysobacteraceae</taxon>
        <taxon>Solilutibacter</taxon>
    </lineage>
</organism>
<evidence type="ECO:0000313" key="2">
    <source>
        <dbReference type="EMBL" id="PNS08801.1"/>
    </source>
</evidence>
<feature type="region of interest" description="Disordered" evidence="1">
    <location>
        <begin position="63"/>
        <end position="86"/>
    </location>
</feature>
<evidence type="ECO:0000313" key="3">
    <source>
        <dbReference type="Proteomes" id="UP000236220"/>
    </source>
</evidence>
<comment type="caution">
    <text evidence="2">The sequence shown here is derived from an EMBL/GenBank/DDBJ whole genome shotgun (WGS) entry which is preliminary data.</text>
</comment>
<feature type="compositionally biased region" description="Gly residues" evidence="1">
    <location>
        <begin position="67"/>
        <end position="80"/>
    </location>
</feature>
<dbReference type="Proteomes" id="UP000236220">
    <property type="component" value="Unassembled WGS sequence"/>
</dbReference>
<dbReference type="RefSeq" id="WP_103073934.1">
    <property type="nucleotide sequence ID" value="NZ_NPZB01000001.1"/>
</dbReference>
<keyword evidence="3" id="KW-1185">Reference proteome</keyword>
<gene>
    <name evidence="2" type="ORF">Lysil_0430</name>
</gene>
<dbReference type="EMBL" id="NPZB01000001">
    <property type="protein sequence ID" value="PNS08801.1"/>
    <property type="molecule type" value="Genomic_DNA"/>
</dbReference>
<protein>
    <submittedName>
        <fullName evidence="2">Uncharacterized protein</fullName>
    </submittedName>
</protein>
<name>A0A2K1Q192_9GAMM</name>